<evidence type="ECO:0000313" key="2">
    <source>
        <dbReference type="EMBL" id="CAH2065687.1"/>
    </source>
</evidence>
<dbReference type="AlphaFoldDB" id="A0AAU9SLF9"/>
<evidence type="ECO:0000259" key="1">
    <source>
        <dbReference type="Pfam" id="PF13966"/>
    </source>
</evidence>
<dbReference type="Proteomes" id="UP000836841">
    <property type="component" value="Chromosome 5"/>
</dbReference>
<name>A0AAU9SLF9_THLAR</name>
<organism evidence="2 3">
    <name type="scientific">Thlaspi arvense</name>
    <name type="common">Field penny-cress</name>
    <dbReference type="NCBI Taxonomy" id="13288"/>
    <lineage>
        <taxon>Eukaryota</taxon>
        <taxon>Viridiplantae</taxon>
        <taxon>Streptophyta</taxon>
        <taxon>Embryophyta</taxon>
        <taxon>Tracheophyta</taxon>
        <taxon>Spermatophyta</taxon>
        <taxon>Magnoliopsida</taxon>
        <taxon>eudicotyledons</taxon>
        <taxon>Gunneridae</taxon>
        <taxon>Pentapetalae</taxon>
        <taxon>rosids</taxon>
        <taxon>malvids</taxon>
        <taxon>Brassicales</taxon>
        <taxon>Brassicaceae</taxon>
        <taxon>Thlaspideae</taxon>
        <taxon>Thlaspi</taxon>
    </lineage>
</organism>
<evidence type="ECO:0000313" key="3">
    <source>
        <dbReference type="Proteomes" id="UP000836841"/>
    </source>
</evidence>
<sequence>MTAPSLLPYMNPSLSVKFLIDTASHQWNEEEFYELIDKTDHHLIKKIFLLPWQTDDTMIWNPRKDGIYIVKSGYYLANNISLSLAHITPKLQHFLWRVSLKAIGINANLRRRRINVDPLCCRCCITEETSEHMLFSCHYVMTIWRLSGLPMYIISDPILSLEDKLLYLLQHVHNTTLPEEKRYEPVWILW</sequence>
<dbReference type="EMBL" id="OU466861">
    <property type="protein sequence ID" value="CAH2065687.1"/>
    <property type="molecule type" value="Genomic_DNA"/>
</dbReference>
<reference evidence="2 3" key="1">
    <citation type="submission" date="2022-03" db="EMBL/GenBank/DDBJ databases">
        <authorList>
            <person name="Nunn A."/>
            <person name="Chopra R."/>
            <person name="Nunn A."/>
            <person name="Contreras Garrido A."/>
        </authorList>
    </citation>
    <scope>NUCLEOTIDE SEQUENCE [LARGE SCALE GENOMIC DNA]</scope>
</reference>
<dbReference type="Pfam" id="PF13966">
    <property type="entry name" value="zf-RVT"/>
    <property type="match status" value="1"/>
</dbReference>
<proteinExistence type="predicted"/>
<feature type="domain" description="Reverse transcriptase zinc-binding" evidence="1">
    <location>
        <begin position="86"/>
        <end position="144"/>
    </location>
</feature>
<gene>
    <name evidence="2" type="ORF">TAV2_LOCUS16542</name>
</gene>
<protein>
    <recommendedName>
        <fullName evidence="1">Reverse transcriptase zinc-binding domain-containing protein</fullName>
    </recommendedName>
</protein>
<dbReference type="InterPro" id="IPR026960">
    <property type="entry name" value="RVT-Znf"/>
</dbReference>
<keyword evidence="3" id="KW-1185">Reference proteome</keyword>
<accession>A0AAU9SLF9</accession>